<feature type="region of interest" description="Disordered" evidence="1">
    <location>
        <begin position="118"/>
        <end position="155"/>
    </location>
</feature>
<evidence type="ECO:0000256" key="1">
    <source>
        <dbReference type="SAM" id="MobiDB-lite"/>
    </source>
</evidence>
<proteinExistence type="predicted"/>
<accession>A0A0H5QFN0</accession>
<sequence length="155" mass="17052">MQFKRQGRRVQVLAYRGYDKEKRRAIVKMMGSIDAYSYEPSDGLIENLTDEEKTELQSYIETERQAAEKRSRLYSAKSAASRIVEVADTIKAGDFEPSEAWAADTWAAIEALTKAMRKAGYPKPRKAPQKAADAPMPGQAGLPLGDAPEAPGNAS</sequence>
<geneLocation type="plasmid" evidence="2">
    <name>pRGRH0378</name>
</geneLocation>
<organism evidence="2">
    <name type="scientific">uncultured prokaryote</name>
    <dbReference type="NCBI Taxonomy" id="198431"/>
    <lineage>
        <taxon>unclassified sequences</taxon>
        <taxon>environmental samples</taxon>
    </lineage>
</organism>
<reference evidence="2" key="2">
    <citation type="submission" date="2015-07" db="EMBL/GenBank/DDBJ databases">
        <title>Plasmids, circular viruses and viroids from rat gut.</title>
        <authorList>
            <person name="Jorgensen T.J."/>
            <person name="Hansen M.A."/>
            <person name="Xu Z."/>
            <person name="Tabak M.A."/>
            <person name="Sorensen S.J."/>
            <person name="Hansen L.H."/>
        </authorList>
    </citation>
    <scope>NUCLEOTIDE SEQUENCE</scope>
    <source>
        <plasmid evidence="2">pRGRH0378</plasmid>
    </source>
</reference>
<dbReference type="AlphaFoldDB" id="A0A0H5QFN0"/>
<dbReference type="EMBL" id="LN853034">
    <property type="protein sequence ID" value="CRY94842.1"/>
    <property type="molecule type" value="Genomic_DNA"/>
</dbReference>
<evidence type="ECO:0000313" key="2">
    <source>
        <dbReference type="EMBL" id="CRY94842.1"/>
    </source>
</evidence>
<protein>
    <submittedName>
        <fullName evidence="2">Uncharacterized protein</fullName>
    </submittedName>
</protein>
<name>A0A0H5QFN0_9ZZZZ</name>
<keyword evidence="2" id="KW-0614">Plasmid</keyword>
<reference evidence="2" key="1">
    <citation type="submission" date="2015-06" db="EMBL/GenBank/DDBJ databases">
        <authorList>
            <person name="Joergensen T."/>
        </authorList>
    </citation>
    <scope>NUCLEOTIDE SEQUENCE</scope>
    <source>
        <plasmid evidence="2">pRGRH0378</plasmid>
    </source>
</reference>